<accession>A0A316EAW0</accession>
<reference evidence="1 2" key="1">
    <citation type="submission" date="2018-05" db="EMBL/GenBank/DDBJ databases">
        <title>Genomic Encyclopedia of Archaeal and Bacterial Type Strains, Phase II (KMG-II): from individual species to whole genera.</title>
        <authorList>
            <person name="Goeker M."/>
        </authorList>
    </citation>
    <scope>NUCLEOTIDE SEQUENCE [LARGE SCALE GENOMIC DNA]</scope>
    <source>
        <strain evidence="1 2">DSM 22214</strain>
    </source>
</reference>
<name>A0A316EAW0_9BACT</name>
<proteinExistence type="predicted"/>
<dbReference type="AlphaFoldDB" id="A0A316EAW0"/>
<keyword evidence="2" id="KW-1185">Reference proteome</keyword>
<protein>
    <submittedName>
        <fullName evidence="1">Uncharacterized protein DUF4494</fullName>
    </submittedName>
</protein>
<dbReference type="OrthoDB" id="954784at2"/>
<evidence type="ECO:0000313" key="2">
    <source>
        <dbReference type="Proteomes" id="UP000245489"/>
    </source>
</evidence>
<dbReference type="EMBL" id="QGGO01000010">
    <property type="protein sequence ID" value="PWK26792.1"/>
    <property type="molecule type" value="Genomic_DNA"/>
</dbReference>
<organism evidence="1 2">
    <name type="scientific">Arcicella aurantiaca</name>
    <dbReference type="NCBI Taxonomy" id="591202"/>
    <lineage>
        <taxon>Bacteria</taxon>
        <taxon>Pseudomonadati</taxon>
        <taxon>Bacteroidota</taxon>
        <taxon>Cytophagia</taxon>
        <taxon>Cytophagales</taxon>
        <taxon>Flectobacillaceae</taxon>
        <taxon>Arcicella</taxon>
    </lineage>
</organism>
<dbReference type="Pfam" id="PF14902">
    <property type="entry name" value="DUF4494"/>
    <property type="match status" value="1"/>
</dbReference>
<comment type="caution">
    <text evidence="1">The sequence shown here is derived from an EMBL/GenBank/DDBJ whole genome shotgun (WGS) entry which is preliminary data.</text>
</comment>
<gene>
    <name evidence="1" type="ORF">LV89_02301</name>
</gene>
<dbReference type="InterPro" id="IPR027848">
    <property type="entry name" value="DUF4494"/>
</dbReference>
<sequence length="167" mass="19018">MATWYLGKIRFQREDEAGSLKTINEAYLVDAVSYTEAEARMFEVVASNTPDFQLINLAKMKLSEVFFEDNGSETWFKVKVMYISFDEKTAKEKKTPHMMLINADTPKDAFDALTKNLGNLNDYQITDINLTTILEVCPYVPENELLKKGNFRPVAEVLAEQEAVTEA</sequence>
<dbReference type="RefSeq" id="WP_109743033.1">
    <property type="nucleotide sequence ID" value="NZ_QGGO01000010.1"/>
</dbReference>
<evidence type="ECO:0000313" key="1">
    <source>
        <dbReference type="EMBL" id="PWK26792.1"/>
    </source>
</evidence>
<dbReference type="Proteomes" id="UP000245489">
    <property type="component" value="Unassembled WGS sequence"/>
</dbReference>